<evidence type="ECO:0008006" key="6">
    <source>
        <dbReference type="Google" id="ProtNLM"/>
    </source>
</evidence>
<dbReference type="Proteomes" id="UP001058974">
    <property type="component" value="Chromosome 3"/>
</dbReference>
<feature type="repeat" description="PPR" evidence="3">
    <location>
        <begin position="265"/>
        <end position="299"/>
    </location>
</feature>
<name>A0A9D5B7A8_PEA</name>
<dbReference type="AlphaFoldDB" id="A0A9D5B7A8"/>
<reference evidence="4 5" key="1">
    <citation type="journal article" date="2022" name="Nat. Genet.">
        <title>Improved pea reference genome and pan-genome highlight genomic features and evolutionary characteristics.</title>
        <authorList>
            <person name="Yang T."/>
            <person name="Liu R."/>
            <person name="Luo Y."/>
            <person name="Hu S."/>
            <person name="Wang D."/>
            <person name="Wang C."/>
            <person name="Pandey M.K."/>
            <person name="Ge S."/>
            <person name="Xu Q."/>
            <person name="Li N."/>
            <person name="Li G."/>
            <person name="Huang Y."/>
            <person name="Saxena R.K."/>
            <person name="Ji Y."/>
            <person name="Li M."/>
            <person name="Yan X."/>
            <person name="He Y."/>
            <person name="Liu Y."/>
            <person name="Wang X."/>
            <person name="Xiang C."/>
            <person name="Varshney R.K."/>
            <person name="Ding H."/>
            <person name="Gao S."/>
            <person name="Zong X."/>
        </authorList>
    </citation>
    <scope>NUCLEOTIDE SEQUENCE [LARGE SCALE GENOMIC DNA]</scope>
    <source>
        <strain evidence="4 5">cv. Zhongwan 6</strain>
    </source>
</reference>
<comment type="similarity">
    <text evidence="1">Belongs to the PPR family. P subfamily.</text>
</comment>
<dbReference type="Pfam" id="PF13812">
    <property type="entry name" value="PPR_3"/>
    <property type="match status" value="1"/>
</dbReference>
<dbReference type="Gramene" id="Psat03G0586500-T2">
    <property type="protein sequence ID" value="KAI5431888.1"/>
    <property type="gene ID" value="KIW84_035865"/>
</dbReference>
<protein>
    <recommendedName>
        <fullName evidence="6">Pentatricopeptide repeat-containing protein</fullName>
    </recommendedName>
</protein>
<feature type="non-terminal residue" evidence="4">
    <location>
        <position position="519"/>
    </location>
</feature>
<proteinExistence type="inferred from homology"/>
<keyword evidence="5" id="KW-1185">Reference proteome</keyword>
<dbReference type="PANTHER" id="PTHR47933">
    <property type="entry name" value="PENTATRICOPEPTIDE REPEAT-CONTAINING PROTEIN 1, MITOCHONDRIAL"/>
    <property type="match status" value="1"/>
</dbReference>
<dbReference type="Gene3D" id="1.25.40.10">
    <property type="entry name" value="Tetratricopeptide repeat domain"/>
    <property type="match status" value="4"/>
</dbReference>
<dbReference type="NCBIfam" id="TIGR00756">
    <property type="entry name" value="PPR"/>
    <property type="match status" value="8"/>
</dbReference>
<feature type="repeat" description="PPR" evidence="3">
    <location>
        <begin position="335"/>
        <end position="369"/>
    </location>
</feature>
<dbReference type="GO" id="GO:0003729">
    <property type="term" value="F:mRNA binding"/>
    <property type="evidence" value="ECO:0007669"/>
    <property type="project" value="TreeGrafter"/>
</dbReference>
<feature type="repeat" description="PPR" evidence="3">
    <location>
        <begin position="230"/>
        <end position="264"/>
    </location>
</feature>
<comment type="caution">
    <text evidence="4">The sequence shown here is derived from an EMBL/GenBank/DDBJ whole genome shotgun (WGS) entry which is preliminary data.</text>
</comment>
<feature type="repeat" description="PPR" evidence="3">
    <location>
        <begin position="371"/>
        <end position="405"/>
    </location>
</feature>
<accession>A0A9D5B7A8</accession>
<dbReference type="PROSITE" id="PS51375">
    <property type="entry name" value="PPR"/>
    <property type="match status" value="9"/>
</dbReference>
<dbReference type="InterPro" id="IPR051240">
    <property type="entry name" value="Mito_RNA-Proc/Resp"/>
</dbReference>
<feature type="repeat" description="PPR" evidence="3">
    <location>
        <begin position="123"/>
        <end position="157"/>
    </location>
</feature>
<feature type="repeat" description="PPR" evidence="3">
    <location>
        <begin position="471"/>
        <end position="505"/>
    </location>
</feature>
<dbReference type="Gramene" id="Psat03G0586500-T3">
    <property type="protein sequence ID" value="KAI5431889.1"/>
    <property type="gene ID" value="KIW84_035865"/>
</dbReference>
<feature type="repeat" description="PPR" evidence="3">
    <location>
        <begin position="195"/>
        <end position="229"/>
    </location>
</feature>
<evidence type="ECO:0000313" key="4">
    <source>
        <dbReference type="EMBL" id="KAI5431889.1"/>
    </source>
</evidence>
<dbReference type="InterPro" id="IPR011990">
    <property type="entry name" value="TPR-like_helical_dom_sf"/>
</dbReference>
<organism evidence="4 5">
    <name type="scientific">Pisum sativum</name>
    <name type="common">Garden pea</name>
    <name type="synonym">Lathyrus oleraceus</name>
    <dbReference type="NCBI Taxonomy" id="3888"/>
    <lineage>
        <taxon>Eukaryota</taxon>
        <taxon>Viridiplantae</taxon>
        <taxon>Streptophyta</taxon>
        <taxon>Embryophyta</taxon>
        <taxon>Tracheophyta</taxon>
        <taxon>Spermatophyta</taxon>
        <taxon>Magnoliopsida</taxon>
        <taxon>eudicotyledons</taxon>
        <taxon>Gunneridae</taxon>
        <taxon>Pentapetalae</taxon>
        <taxon>rosids</taxon>
        <taxon>fabids</taxon>
        <taxon>Fabales</taxon>
        <taxon>Fabaceae</taxon>
        <taxon>Papilionoideae</taxon>
        <taxon>50 kb inversion clade</taxon>
        <taxon>NPAAA clade</taxon>
        <taxon>Hologalegina</taxon>
        <taxon>IRL clade</taxon>
        <taxon>Fabeae</taxon>
        <taxon>Lathyrus</taxon>
    </lineage>
</organism>
<gene>
    <name evidence="4" type="ORF">KIW84_035865</name>
</gene>
<feature type="repeat" description="PPR" evidence="3">
    <location>
        <begin position="300"/>
        <end position="334"/>
    </location>
</feature>
<dbReference type="EMBL" id="JAMSHJ010000003">
    <property type="protein sequence ID" value="KAI5431889.1"/>
    <property type="molecule type" value="Genomic_DNA"/>
</dbReference>
<evidence type="ECO:0000256" key="3">
    <source>
        <dbReference type="PROSITE-ProRule" id="PRU00708"/>
    </source>
</evidence>
<dbReference type="Pfam" id="PF13041">
    <property type="entry name" value="PPR_2"/>
    <property type="match status" value="4"/>
</dbReference>
<keyword evidence="2" id="KW-0677">Repeat</keyword>
<evidence type="ECO:0000256" key="2">
    <source>
        <dbReference type="ARBA" id="ARBA00022737"/>
    </source>
</evidence>
<feature type="repeat" description="PPR" evidence="3">
    <location>
        <begin position="406"/>
        <end position="440"/>
    </location>
</feature>
<evidence type="ECO:0000256" key="1">
    <source>
        <dbReference type="ARBA" id="ARBA00007626"/>
    </source>
</evidence>
<dbReference type="PANTHER" id="PTHR47933:SF11">
    <property type="entry name" value="PENTATRICOPEPTIDE REPEAT-CONTAINING PROTEIN 2"/>
    <property type="match status" value="1"/>
</dbReference>
<evidence type="ECO:0000313" key="5">
    <source>
        <dbReference type="Proteomes" id="UP001058974"/>
    </source>
</evidence>
<dbReference type="Pfam" id="PF01535">
    <property type="entry name" value="PPR"/>
    <property type="match status" value="2"/>
</dbReference>
<dbReference type="InterPro" id="IPR002885">
    <property type="entry name" value="PPR_rpt"/>
</dbReference>
<sequence>VKLRVRRRIVFVKCISGSLPWHHCSRHPPLSSDCRRLGGKELYSYFVSNKKLCPLDVSFVMEKDLQCRGLEELGGVNENEVMFLEETDVNVLSNRILELSRTNKIRGAMEYFRSMELFDLCPNIHACNSLLLGLLRNGSFDDCFKVFDFMQEKRITTGHSYSLILMACARARGCDSAVEFFRKLERDCDVGRDFDAVVYNTVMSICKEVGNWSEIERLWRSMKENDCARTLVTYRLLVSSFVHCNQSELALYAYHEMVQNGFEPNNNILNSIVCVCAKDGKWDDALSFFQKMLTGDFKPNLVACNTLINSLGRAGELKLAFHVYYSMKSLGLKPDAYTYNALMSSLNKANKHGEALRLYKQIERNQMLEFNKHLYNTALMSCSKLKLWDRAVEILWQMEASGLSDLTVSYNLVIRTCELASKPKIAWQVYEHMVHQKCSPNIFTYLSVIRCCAREDLYEELEEILNKTVPNAALYNTAIQGMCLRDKVNLANEVYAKMLDHGLEPDVKTRVLMHPKIRK</sequence>
<dbReference type="SUPFAM" id="SSF48452">
    <property type="entry name" value="TPR-like"/>
    <property type="match status" value="1"/>
</dbReference>
<dbReference type="EMBL" id="JAMSHJ010000003">
    <property type="protein sequence ID" value="KAI5431888.1"/>
    <property type="molecule type" value="Genomic_DNA"/>
</dbReference>